<dbReference type="Pfam" id="PF22936">
    <property type="entry name" value="Pol_BBD"/>
    <property type="match status" value="1"/>
</dbReference>
<dbReference type="InterPro" id="IPR054722">
    <property type="entry name" value="PolX-like_BBD"/>
</dbReference>
<name>A0A0V0ZL04_9BILA</name>
<proteinExistence type="predicted"/>
<evidence type="ECO:0000313" key="3">
    <source>
        <dbReference type="Proteomes" id="UP000054783"/>
    </source>
</evidence>
<comment type="caution">
    <text evidence="2">The sequence shown here is derived from an EMBL/GenBank/DDBJ whole genome shotgun (WGS) entry which is preliminary data.</text>
</comment>
<accession>A0A0V0ZL04</accession>
<reference evidence="2 3" key="1">
    <citation type="submission" date="2015-01" db="EMBL/GenBank/DDBJ databases">
        <title>Evolution of Trichinella species and genotypes.</title>
        <authorList>
            <person name="Korhonen P.K."/>
            <person name="Edoardo P."/>
            <person name="Giuseppe L.R."/>
            <person name="Gasser R.B."/>
        </authorList>
    </citation>
    <scope>NUCLEOTIDE SEQUENCE [LARGE SCALE GENOMIC DNA]</scope>
    <source>
        <strain evidence="2">ISS2496</strain>
    </source>
</reference>
<feature type="domain" description="Retrovirus-related Pol polyprotein from transposon TNT 1-94-like beta-barrel" evidence="1">
    <location>
        <begin position="47"/>
        <end position="96"/>
    </location>
</feature>
<keyword evidence="3" id="KW-1185">Reference proteome</keyword>
<dbReference type="Proteomes" id="UP000054783">
    <property type="component" value="Unassembled WGS sequence"/>
</dbReference>
<evidence type="ECO:0000259" key="1">
    <source>
        <dbReference type="Pfam" id="PF22936"/>
    </source>
</evidence>
<dbReference type="STRING" id="990121.A0A0V0ZL04"/>
<dbReference type="EMBL" id="JYDQ01000142">
    <property type="protein sequence ID" value="KRY13281.1"/>
    <property type="molecule type" value="Genomic_DNA"/>
</dbReference>
<organism evidence="2 3">
    <name type="scientific">Trichinella patagoniensis</name>
    <dbReference type="NCBI Taxonomy" id="990121"/>
    <lineage>
        <taxon>Eukaryota</taxon>
        <taxon>Metazoa</taxon>
        <taxon>Ecdysozoa</taxon>
        <taxon>Nematoda</taxon>
        <taxon>Enoplea</taxon>
        <taxon>Dorylaimia</taxon>
        <taxon>Trichinellida</taxon>
        <taxon>Trichinellidae</taxon>
        <taxon>Trichinella</taxon>
    </lineage>
</organism>
<protein>
    <recommendedName>
        <fullName evidence="1">Retrovirus-related Pol polyprotein from transposon TNT 1-94-like beta-barrel domain-containing protein</fullName>
    </recommendedName>
</protein>
<evidence type="ECO:0000313" key="2">
    <source>
        <dbReference type="EMBL" id="KRY13281.1"/>
    </source>
</evidence>
<sequence length="107" mass="12492">MLSDWASRKKLYDEDSEECWAVRQFLGGESFFYYRAKDNRSTYEMCLADFGALHHVTRNRECFVDFVTFPKPLNVKVGNDDAIPAYGRRTVNFNVFINLHPGTCLHM</sequence>
<gene>
    <name evidence="2" type="ORF">T12_6161</name>
</gene>
<dbReference type="AlphaFoldDB" id="A0A0V0ZL04"/>